<evidence type="ECO:0000313" key="2">
    <source>
        <dbReference type="EMBL" id="MFC3702698.1"/>
    </source>
</evidence>
<feature type="transmembrane region" description="Helical" evidence="1">
    <location>
        <begin position="598"/>
        <end position="618"/>
    </location>
</feature>
<accession>A0ABV7WTR3</accession>
<evidence type="ECO:0008006" key="4">
    <source>
        <dbReference type="Google" id="ProtNLM"/>
    </source>
</evidence>
<feature type="transmembrane region" description="Helical" evidence="1">
    <location>
        <begin position="115"/>
        <end position="140"/>
    </location>
</feature>
<protein>
    <recommendedName>
        <fullName evidence="4">Membrane protein DUF2207</fullName>
    </recommendedName>
</protein>
<proteinExistence type="predicted"/>
<reference evidence="3" key="1">
    <citation type="journal article" date="2019" name="Int. J. Syst. Evol. Microbiol.">
        <title>The Global Catalogue of Microorganisms (GCM) 10K type strain sequencing project: providing services to taxonomists for standard genome sequencing and annotation.</title>
        <authorList>
            <consortium name="The Broad Institute Genomics Platform"/>
            <consortium name="The Broad Institute Genome Sequencing Center for Infectious Disease"/>
            <person name="Wu L."/>
            <person name="Ma J."/>
        </authorList>
    </citation>
    <scope>NUCLEOTIDE SEQUENCE [LARGE SCALE GENOMIC DNA]</scope>
    <source>
        <strain evidence="3">CECT 8288</strain>
    </source>
</reference>
<keyword evidence="3" id="KW-1185">Reference proteome</keyword>
<dbReference type="Proteomes" id="UP001595710">
    <property type="component" value="Unassembled WGS sequence"/>
</dbReference>
<keyword evidence="1" id="KW-0812">Transmembrane</keyword>
<sequence>MDQARYHLIFEGFKPDTNKTALGYTLKTDLALTDAQLADLMAERRTVLKDNLSKEEALKLGKSLTQSGLIIKAHALAVNQKNNQEDLRKHLMDGGIEQYFASKYKHADDELDTQISLLVLAAFPVVCYLLLPFIGLLLLMPLLSFSIWTSQLGAALIQLLIASIFFIPLIWLRPRPETVEGIDLDHETEELMVSLCNEMAHFLGAPIFNRIVLVENPVLRVHQSPLQWLKKQATLELGLPVLEALNLQQFVGLTAMRMTPCASTFYNRTWGLFIQWYQALRGQYKPWAVLLDNWVLPMHEHQYNRGLAIARDVVGHEESLRLSRIDKKFTQMNRDWPEFVEFCKTLRVRGSDWHQLVAKEATSAKQDDEIQALFRMEAPSIWALSTTSGYQKSFNRSENKPLFTLPGVRLWQQFQRYYPHQERFDSKLIKPVTLVPPLEAPKKKNALNSLILNKQAQDVLNAQRVKIENALKMHAKPKKEKDVAKLIAKWRATSANFWPEDFQQHKLFPMAKALYLALQATQQLEIWDIDNKLLDANQQNAKDHKLTQLHQKWLEQIAPLPAFPLLNSEHKKLVEQLALTAPSKDIANVSAQEIQNLYPYWLSFLTIYWTYIVGQIFAPKTLSDEAEQATPSE</sequence>
<feature type="transmembrane region" description="Helical" evidence="1">
    <location>
        <begin position="152"/>
        <end position="172"/>
    </location>
</feature>
<evidence type="ECO:0000313" key="3">
    <source>
        <dbReference type="Proteomes" id="UP001595710"/>
    </source>
</evidence>
<comment type="caution">
    <text evidence="2">The sequence shown here is derived from an EMBL/GenBank/DDBJ whole genome shotgun (WGS) entry which is preliminary data.</text>
</comment>
<evidence type="ECO:0000256" key="1">
    <source>
        <dbReference type="SAM" id="Phobius"/>
    </source>
</evidence>
<dbReference type="EMBL" id="JBHRYN010000015">
    <property type="protein sequence ID" value="MFC3702698.1"/>
    <property type="molecule type" value="Genomic_DNA"/>
</dbReference>
<keyword evidence="1" id="KW-0472">Membrane</keyword>
<gene>
    <name evidence="2" type="ORF">ACFOND_13720</name>
</gene>
<organism evidence="2 3">
    <name type="scientific">Reinekea marina</name>
    <dbReference type="NCBI Taxonomy" id="1310421"/>
    <lineage>
        <taxon>Bacteria</taxon>
        <taxon>Pseudomonadati</taxon>
        <taxon>Pseudomonadota</taxon>
        <taxon>Gammaproteobacteria</taxon>
        <taxon>Oceanospirillales</taxon>
        <taxon>Saccharospirillaceae</taxon>
        <taxon>Reinekea</taxon>
    </lineage>
</organism>
<name>A0ABV7WTR3_9GAMM</name>
<keyword evidence="1" id="KW-1133">Transmembrane helix</keyword>
<dbReference type="RefSeq" id="WP_290280513.1">
    <property type="nucleotide sequence ID" value="NZ_JAUFQI010000001.1"/>
</dbReference>